<dbReference type="CDD" id="cd00063">
    <property type="entry name" value="FN3"/>
    <property type="match status" value="4"/>
</dbReference>
<dbReference type="InterPro" id="IPR050991">
    <property type="entry name" value="ECM_Regulatory_Proteins"/>
</dbReference>
<feature type="domain" description="Fibronectin type-III" evidence="3">
    <location>
        <begin position="249"/>
        <end position="345"/>
    </location>
</feature>
<dbReference type="AlphaFoldDB" id="A0ABD5Y214"/>
<keyword evidence="1" id="KW-0677">Repeat</keyword>
<dbReference type="PROSITE" id="PS50853">
    <property type="entry name" value="FN3"/>
    <property type="match status" value="4"/>
</dbReference>
<protein>
    <recommendedName>
        <fullName evidence="3">Fibronectin type-III domain-containing protein</fullName>
    </recommendedName>
</protein>
<sequence>MNGNDTGGRTALRTVGVVLVLLGLAVQVGAAQVSLSQGVAAADGTADAASAVSVETTWAETGTDSSYSVGGNVTFLADGADAAVWFEYRAEGANAWQTTRRQTVSSAGGFDAYLTGLTAGETYEYRARAEAGNDSAAGTVRTFAVPDEPPAVATTDPERVTERGATLRGSVEWLAGADSAEAVFLVSPVGSDEVTATSAQTITDIGSVNRTFGQLVPNTTYEYRLHVRASDGDNATGSWVRFTTDSEFAASTTSARAVNETAVTAVGEIADLGGADAATATVEYRRGGATEWTVARRAKLASAGDVTATITGLEPGTKYEVRVAGEGSDGDAGAGQALPVATDADPAPTVETTGPADVTEATVGMTASVADLGGADSAEVTFELRRAGASEWRSVASSTLTEPRDVRSDYFDLRANATYEYRAVVAASDGDTATASPVRFSTDTEFAARIGGASAVNATAVAVDGQITDFGGADSAYAFVQYREAGTSSWSAETQASVGTDGGIEGTVTGLAPGTAYEFRIRTVGTDEDQVYTAVANATTGGDAGPEAATTGVTDLTQHRGTLTATVTDLGGADSAAVDFQLRRVGADDWWTFETRNVSAPADVNATFLDFRANATYEYRVVVAASDGDTATASPTRFTTEEPFTARTDAASAVNATAVVVNGTVTDFAGAQTAEVAVQYREAGSYSWTTATRTGVSSTGTFEGYVTGLDPGTEYEVRIYAVAGDGDEYFGTPATVTTREEPSPVVTTTGAASVTDSSARLTATVTDLGGADSAEVTFELRRAGASEWRAVAARNVTAPADLRAAAGALQANATYEYRAVLSASDGDRATGGVATLTTDTEFAVVTESVRASNDTAATVTGAIADLGGADAATATVEYRRADATGWTVAERTKLADAGAVTATITGLDPGTEYEVRIAGEASDGDADAGETLTVRTDSPPAVATADAVDVTDSSATLTGDLTDLGGAERAQVTFEYRAEGADEWRTTGPTAVNATGSFDAVVSGLGESTTYEYRAVVETSDGDRAVGAVRTLTTESASAAPEVDRSSISQKGSPNPHLEFTTHWRVTDGDGDLDSVRVEVVDGGGSVVDSATTDVSGASESGSNRFKLKHVDDEQFTVRITVTDETGRTTTVTRTVSE</sequence>
<dbReference type="SUPFAM" id="SSF49265">
    <property type="entry name" value="Fibronectin type III"/>
    <property type="match status" value="5"/>
</dbReference>
<dbReference type="RefSeq" id="WP_274322430.1">
    <property type="nucleotide sequence ID" value="NZ_CP118158.1"/>
</dbReference>
<gene>
    <name evidence="4" type="ORF">ACFQMA_16085</name>
</gene>
<reference evidence="4 5" key="1">
    <citation type="journal article" date="2019" name="Int. J. Syst. Evol. Microbiol.">
        <title>The Global Catalogue of Microorganisms (GCM) 10K type strain sequencing project: providing services to taxonomists for standard genome sequencing and annotation.</title>
        <authorList>
            <consortium name="The Broad Institute Genomics Platform"/>
            <consortium name="The Broad Institute Genome Sequencing Center for Infectious Disease"/>
            <person name="Wu L."/>
            <person name="Ma J."/>
        </authorList>
    </citation>
    <scope>NUCLEOTIDE SEQUENCE [LARGE SCALE GENOMIC DNA]</scope>
    <source>
        <strain evidence="4 5">XZYJT29</strain>
    </source>
</reference>
<dbReference type="InterPro" id="IPR003961">
    <property type="entry name" value="FN3_dom"/>
</dbReference>
<comment type="caution">
    <text evidence="4">The sequence shown here is derived from an EMBL/GenBank/DDBJ whole genome shotgun (WGS) entry which is preliminary data.</text>
</comment>
<dbReference type="InterPro" id="IPR036116">
    <property type="entry name" value="FN3_sf"/>
</dbReference>
<dbReference type="SMART" id="SM00060">
    <property type="entry name" value="FN3"/>
    <property type="match status" value="8"/>
</dbReference>
<evidence type="ECO:0000313" key="4">
    <source>
        <dbReference type="EMBL" id="MFC7141344.1"/>
    </source>
</evidence>
<evidence type="ECO:0000256" key="2">
    <source>
        <dbReference type="SAM" id="MobiDB-lite"/>
    </source>
</evidence>
<dbReference type="PANTHER" id="PTHR46708">
    <property type="entry name" value="TENASCIN"/>
    <property type="match status" value="1"/>
</dbReference>
<feature type="domain" description="Fibronectin type-III" evidence="3">
    <location>
        <begin position="447"/>
        <end position="543"/>
    </location>
</feature>
<dbReference type="PANTHER" id="PTHR46708:SF2">
    <property type="entry name" value="FIBRONECTIN TYPE-III DOMAIN-CONTAINING PROTEIN"/>
    <property type="match status" value="1"/>
</dbReference>
<dbReference type="GeneID" id="78821657"/>
<feature type="region of interest" description="Disordered" evidence="2">
    <location>
        <begin position="326"/>
        <end position="355"/>
    </location>
</feature>
<proteinExistence type="predicted"/>
<evidence type="ECO:0000313" key="5">
    <source>
        <dbReference type="Proteomes" id="UP001596432"/>
    </source>
</evidence>
<dbReference type="EMBL" id="JBHTAS010000001">
    <property type="protein sequence ID" value="MFC7141344.1"/>
    <property type="molecule type" value="Genomic_DNA"/>
</dbReference>
<accession>A0ABD5Y214</accession>
<evidence type="ECO:0000256" key="1">
    <source>
        <dbReference type="ARBA" id="ARBA00022737"/>
    </source>
</evidence>
<dbReference type="Proteomes" id="UP001596432">
    <property type="component" value="Unassembled WGS sequence"/>
</dbReference>
<organism evidence="4 5">
    <name type="scientific">Halosimplex aquaticum</name>
    <dbReference type="NCBI Taxonomy" id="3026162"/>
    <lineage>
        <taxon>Archaea</taxon>
        <taxon>Methanobacteriati</taxon>
        <taxon>Methanobacteriota</taxon>
        <taxon>Stenosarchaea group</taxon>
        <taxon>Halobacteria</taxon>
        <taxon>Halobacteriales</taxon>
        <taxon>Haloarculaceae</taxon>
        <taxon>Halosimplex</taxon>
    </lineage>
</organism>
<feature type="domain" description="Fibronectin type-III" evidence="3">
    <location>
        <begin position="643"/>
        <end position="741"/>
    </location>
</feature>
<keyword evidence="5" id="KW-1185">Reference proteome</keyword>
<name>A0ABD5Y214_9EURY</name>
<feature type="domain" description="Fibronectin type-III" evidence="3">
    <location>
        <begin position="843"/>
        <end position="939"/>
    </location>
</feature>
<evidence type="ECO:0000259" key="3">
    <source>
        <dbReference type="PROSITE" id="PS50853"/>
    </source>
</evidence>
<dbReference type="Gene3D" id="2.60.40.10">
    <property type="entry name" value="Immunoglobulins"/>
    <property type="match status" value="5"/>
</dbReference>
<dbReference type="InterPro" id="IPR013783">
    <property type="entry name" value="Ig-like_fold"/>
</dbReference>